<comment type="cofactor">
    <cofactor evidence="1 21">
        <name>heme</name>
        <dbReference type="ChEBI" id="CHEBI:30413"/>
    </cofactor>
</comment>
<evidence type="ECO:0000256" key="15">
    <source>
        <dbReference type="ARBA" id="ARBA00023004"/>
    </source>
</evidence>
<protein>
    <recommendedName>
        <fullName evidence="5">Mitochondrial chaperone BCS1</fullName>
    </recommendedName>
    <alternativeName>
        <fullName evidence="19">BCS1-like protein</fullName>
    </alternativeName>
</protein>
<evidence type="ECO:0000256" key="9">
    <source>
        <dbReference type="ARBA" id="ARBA00022741"/>
    </source>
</evidence>
<evidence type="ECO:0000256" key="2">
    <source>
        <dbReference type="ARBA" id="ARBA00004434"/>
    </source>
</evidence>
<evidence type="ECO:0000256" key="4">
    <source>
        <dbReference type="ARBA" id="ARBA00010617"/>
    </source>
</evidence>
<dbReference type="SUPFAM" id="SSF52540">
    <property type="entry name" value="P-loop containing nucleoside triphosphate hydrolases"/>
    <property type="match status" value="1"/>
</dbReference>
<keyword evidence="13" id="KW-1133">Transmembrane helix</keyword>
<dbReference type="SMART" id="SM01024">
    <property type="entry name" value="BCS1_N"/>
    <property type="match status" value="1"/>
</dbReference>
<feature type="domain" description="AAA+ ATPase" evidence="22">
    <location>
        <begin position="100"/>
        <end position="236"/>
    </location>
</feature>
<comment type="similarity">
    <text evidence="4">Belongs to the cytochrome P450 family.</text>
</comment>
<keyword evidence="14" id="KW-0560">Oxidoreductase</keyword>
<feature type="domain" description="BCS1 N-terminal" evidence="23">
    <location>
        <begin position="1"/>
        <end position="69"/>
    </location>
</feature>
<evidence type="ECO:0000256" key="17">
    <source>
        <dbReference type="ARBA" id="ARBA00023128"/>
    </source>
</evidence>
<dbReference type="GO" id="GO:0034551">
    <property type="term" value="P:mitochondrial respiratory chain complex III assembly"/>
    <property type="evidence" value="ECO:0007669"/>
    <property type="project" value="UniProtKB-ARBA"/>
</dbReference>
<evidence type="ECO:0000259" key="22">
    <source>
        <dbReference type="SMART" id="SM00382"/>
    </source>
</evidence>
<feature type="binding site" description="axial binding residue" evidence="21">
    <location>
        <position position="759"/>
    </location>
    <ligand>
        <name>heme</name>
        <dbReference type="ChEBI" id="CHEBI:30413"/>
    </ligand>
    <ligandPart>
        <name>Fe</name>
        <dbReference type="ChEBI" id="CHEBI:18248"/>
    </ligandPart>
</feature>
<dbReference type="PRINTS" id="PR00463">
    <property type="entry name" value="EP450I"/>
</dbReference>
<dbReference type="EMBL" id="VCAZ01000023">
    <property type="protein sequence ID" value="TSK92910.1"/>
    <property type="molecule type" value="Genomic_DNA"/>
</dbReference>
<proteinExistence type="inferred from homology"/>
<dbReference type="Pfam" id="PF00067">
    <property type="entry name" value="p450"/>
    <property type="match status" value="1"/>
</dbReference>
<comment type="subcellular location">
    <subcellularLocation>
        <location evidence="2">Mitochondrion inner membrane</location>
        <topology evidence="2">Single-pass membrane protein</topology>
    </subcellularLocation>
</comment>
<dbReference type="GO" id="GO:0004497">
    <property type="term" value="F:monooxygenase activity"/>
    <property type="evidence" value="ECO:0007669"/>
    <property type="project" value="UniProtKB-KW"/>
</dbReference>
<dbReference type="GO" id="GO:0005524">
    <property type="term" value="F:ATP binding"/>
    <property type="evidence" value="ECO:0007669"/>
    <property type="project" value="UniProtKB-KW"/>
</dbReference>
<evidence type="ECO:0000259" key="23">
    <source>
        <dbReference type="SMART" id="SM01024"/>
    </source>
</evidence>
<dbReference type="GO" id="GO:0008203">
    <property type="term" value="P:cholesterol metabolic process"/>
    <property type="evidence" value="ECO:0007669"/>
    <property type="project" value="TreeGrafter"/>
</dbReference>
<evidence type="ECO:0000256" key="5">
    <source>
        <dbReference type="ARBA" id="ARBA00016942"/>
    </source>
</evidence>
<dbReference type="InterPro" id="IPR017972">
    <property type="entry name" value="Cyt_P450_CS"/>
</dbReference>
<keyword evidence="8 21" id="KW-0479">Metal-binding</keyword>
<gene>
    <name evidence="24" type="ORF">Baya_5624</name>
</gene>
<reference evidence="24 25" key="1">
    <citation type="journal article" date="2019" name="Genome Biol. Evol.">
        <title>Whole-Genome Sequencing of the Giant Devil Catfish, Bagarius yarrelli.</title>
        <authorList>
            <person name="Jiang W."/>
            <person name="Lv Y."/>
            <person name="Cheng L."/>
            <person name="Yang K."/>
            <person name="Chao B."/>
            <person name="Wang X."/>
            <person name="Li Y."/>
            <person name="Pan X."/>
            <person name="You X."/>
            <person name="Zhang Y."/>
            <person name="Yang J."/>
            <person name="Li J."/>
            <person name="Zhang X."/>
            <person name="Liu S."/>
            <person name="Sun C."/>
            <person name="Yang J."/>
            <person name="Shi Q."/>
        </authorList>
    </citation>
    <scope>NUCLEOTIDE SEQUENCE [LARGE SCALE GENOMIC DNA]</scope>
    <source>
        <strain evidence="24">JWS20170419001</strain>
        <tissue evidence="24">Muscle</tissue>
    </source>
</reference>
<name>A0A556TW66_BAGYA</name>
<dbReference type="GO" id="GO:0016705">
    <property type="term" value="F:oxidoreductase activity, acting on paired donors, with incorporation or reduction of molecular oxygen"/>
    <property type="evidence" value="ECO:0007669"/>
    <property type="project" value="InterPro"/>
</dbReference>
<dbReference type="InterPro" id="IPR057495">
    <property type="entry name" value="AAA_lid_BCS1"/>
</dbReference>
<keyword evidence="12" id="KW-0067">ATP-binding</keyword>
<dbReference type="PROSITE" id="PS00674">
    <property type="entry name" value="AAA"/>
    <property type="match status" value="1"/>
</dbReference>
<keyword evidence="25" id="KW-1185">Reference proteome</keyword>
<dbReference type="InterPro" id="IPR003960">
    <property type="entry name" value="ATPase_AAA_CS"/>
</dbReference>
<comment type="similarity">
    <text evidence="3">Belongs to the AAA ATPase family. BCS1 subfamily.</text>
</comment>
<keyword evidence="16" id="KW-0503">Monooxygenase</keyword>
<dbReference type="CDD" id="cd19510">
    <property type="entry name" value="RecA-like_BCS1"/>
    <property type="match status" value="1"/>
</dbReference>
<comment type="catalytic activity">
    <reaction evidence="20">
        <text>ATP + H2O = ADP + phosphate + H(+)</text>
        <dbReference type="Rhea" id="RHEA:13065"/>
        <dbReference type="ChEBI" id="CHEBI:15377"/>
        <dbReference type="ChEBI" id="CHEBI:15378"/>
        <dbReference type="ChEBI" id="CHEBI:30616"/>
        <dbReference type="ChEBI" id="CHEBI:43474"/>
        <dbReference type="ChEBI" id="CHEBI:456216"/>
    </reaction>
    <physiologicalReaction direction="left-to-right" evidence="20">
        <dbReference type="Rhea" id="RHEA:13066"/>
    </physiologicalReaction>
</comment>
<evidence type="ECO:0000256" key="20">
    <source>
        <dbReference type="ARBA" id="ARBA00048778"/>
    </source>
</evidence>
<dbReference type="OrthoDB" id="3945418at2759"/>
<dbReference type="Proteomes" id="UP000319801">
    <property type="component" value="Unassembled WGS sequence"/>
</dbReference>
<keyword evidence="9" id="KW-0547">Nucleotide-binding</keyword>
<evidence type="ECO:0000256" key="3">
    <source>
        <dbReference type="ARBA" id="ARBA00007448"/>
    </source>
</evidence>
<evidence type="ECO:0000256" key="10">
    <source>
        <dbReference type="ARBA" id="ARBA00022792"/>
    </source>
</evidence>
<evidence type="ECO:0000256" key="13">
    <source>
        <dbReference type="ARBA" id="ARBA00022989"/>
    </source>
</evidence>
<dbReference type="InterPro" id="IPR050479">
    <property type="entry name" value="CYP11_CYP27_families"/>
</dbReference>
<evidence type="ECO:0000256" key="19">
    <source>
        <dbReference type="ARBA" id="ARBA00032816"/>
    </source>
</evidence>
<sequence>MVDLHTGTPWESVTFTAFGRDRQIFFNILQEARELALKQEEGRTVMYTAMGAEWRPFGFPRRRRPLSSVVLENGVAERIVDDVKEFISNPKWYTDRGIPYRRGYLLYGPPGCGKSSFITALAGELGYSICLMSLSDRSLSDDRLNHLLSVAPQQSIILLEDVDAAFVSRELLPTENPMAYQGMGRLTFSGLLNALDGVASSEARIVFMTTNFIDRLDPALIRPGRVDLKQYVGHCTHYQLTQMFRRFYPKESAAEAETFAACALAAHTHLSAAQVQGHFMLYKTDPAGAIGNVSVTVLMAGPLALCSAGKPALRVFLRSTTTSLDLKKGTGGNTTSSVQPVGIRTEADLPVVTLPKVLFRLVILGYYNRMHELQLYEKQRYGPIYKVKGGDKHSIALNSVELLEELMRKDDKFPSRGDMALWTEYRNLHGFGYGPVTEEREKWYKLRSVLNKRMLHPKDSVKYENVVNEVVTDFIKRIYHLRKMSPTGDLVPNVSNELYRFSLEGISRILFETRIGCLENEIPAETQNFINSIGQMFTYTMAVSVLPKWTRNYLPFWGRYISGWDGIFKFACKLIDRKLEDIQKRLDADQEVKGEYLSYLLANTNMSKKDVYGSVAELLLAGVDTTSNTMMWALYLLSHDQKAQDTLYQEVNSIITGDNIPTAEDINRMPYLKAVIKETLRMFPVVPMNARLLSENDVVIGGHFFPKKTTFLMHHYAISHDEKIFPEPHIFKPERWFRDGRERPSPFGSIPFGFGVRGCVGKRIAELEMHLALARMIKLFEVKLDPNVGEVKALSRIVLVADKTVNFHFLERKQITT</sequence>
<keyword evidence="17" id="KW-0496">Mitochondrion</keyword>
<dbReference type="AlphaFoldDB" id="A0A556TW66"/>
<evidence type="ECO:0000256" key="18">
    <source>
        <dbReference type="ARBA" id="ARBA00023136"/>
    </source>
</evidence>
<dbReference type="GO" id="GO:0016887">
    <property type="term" value="F:ATP hydrolysis activity"/>
    <property type="evidence" value="ECO:0007669"/>
    <property type="project" value="InterPro"/>
</dbReference>
<dbReference type="InterPro" id="IPR001128">
    <property type="entry name" value="Cyt_P450"/>
</dbReference>
<accession>A0A556TW66</accession>
<dbReference type="SMART" id="SM00382">
    <property type="entry name" value="AAA"/>
    <property type="match status" value="1"/>
</dbReference>
<dbReference type="Pfam" id="PF25426">
    <property type="entry name" value="AAA_lid_BCS1"/>
    <property type="match status" value="1"/>
</dbReference>
<dbReference type="InterPro" id="IPR003593">
    <property type="entry name" value="AAA+_ATPase"/>
</dbReference>
<evidence type="ECO:0000256" key="1">
    <source>
        <dbReference type="ARBA" id="ARBA00001971"/>
    </source>
</evidence>
<dbReference type="GO" id="GO:0005506">
    <property type="term" value="F:iron ion binding"/>
    <property type="evidence" value="ECO:0007669"/>
    <property type="project" value="InterPro"/>
</dbReference>
<keyword evidence="15 21" id="KW-0408">Iron</keyword>
<keyword evidence="6 21" id="KW-0349">Heme</keyword>
<keyword evidence="18" id="KW-0472">Membrane</keyword>
<evidence type="ECO:0000256" key="21">
    <source>
        <dbReference type="PIRSR" id="PIRSR602401-1"/>
    </source>
</evidence>
<evidence type="ECO:0000313" key="24">
    <source>
        <dbReference type="EMBL" id="TSK92910.1"/>
    </source>
</evidence>
<dbReference type="GO" id="GO:0071375">
    <property type="term" value="P:cellular response to peptide hormone stimulus"/>
    <property type="evidence" value="ECO:0007669"/>
    <property type="project" value="TreeGrafter"/>
</dbReference>
<dbReference type="PANTHER" id="PTHR24279">
    <property type="entry name" value="CYTOCHROME P450"/>
    <property type="match status" value="1"/>
</dbReference>
<evidence type="ECO:0000256" key="14">
    <source>
        <dbReference type="ARBA" id="ARBA00023002"/>
    </source>
</evidence>
<comment type="caution">
    <text evidence="24">The sequence shown here is derived from an EMBL/GenBank/DDBJ whole genome shotgun (WGS) entry which is preliminary data.</text>
</comment>
<dbReference type="FunFam" id="1.10.630.10:FF:000006">
    <property type="entry name" value="Cytochrome P450 302a1, mitochondrial"/>
    <property type="match status" value="1"/>
</dbReference>
<dbReference type="PANTHER" id="PTHR24279:SF123">
    <property type="entry name" value="CYTOCHROME P450 FAMILY 27 SUBFAMILY A MEMBER 1"/>
    <property type="match status" value="1"/>
</dbReference>
<dbReference type="GO" id="GO:0006700">
    <property type="term" value="P:C21-steroid hormone biosynthetic process"/>
    <property type="evidence" value="ECO:0007669"/>
    <property type="project" value="TreeGrafter"/>
</dbReference>
<keyword evidence="10" id="KW-0999">Mitochondrion inner membrane</keyword>
<dbReference type="InterPro" id="IPR014851">
    <property type="entry name" value="BCS1_N"/>
</dbReference>
<evidence type="ECO:0000313" key="25">
    <source>
        <dbReference type="Proteomes" id="UP000319801"/>
    </source>
</evidence>
<organism evidence="24 25">
    <name type="scientific">Bagarius yarrelli</name>
    <name type="common">Goonch</name>
    <name type="synonym">Bagrus yarrelli</name>
    <dbReference type="NCBI Taxonomy" id="175774"/>
    <lineage>
        <taxon>Eukaryota</taxon>
        <taxon>Metazoa</taxon>
        <taxon>Chordata</taxon>
        <taxon>Craniata</taxon>
        <taxon>Vertebrata</taxon>
        <taxon>Euteleostomi</taxon>
        <taxon>Actinopterygii</taxon>
        <taxon>Neopterygii</taxon>
        <taxon>Teleostei</taxon>
        <taxon>Ostariophysi</taxon>
        <taxon>Siluriformes</taxon>
        <taxon>Sisoridae</taxon>
        <taxon>Sisorinae</taxon>
        <taxon>Bagarius</taxon>
    </lineage>
</organism>
<dbReference type="GO" id="GO:0042359">
    <property type="term" value="P:vitamin D metabolic process"/>
    <property type="evidence" value="ECO:0007669"/>
    <property type="project" value="UniProtKB-ARBA"/>
</dbReference>
<dbReference type="GO" id="GO:0006704">
    <property type="term" value="P:glucocorticoid biosynthetic process"/>
    <property type="evidence" value="ECO:0007669"/>
    <property type="project" value="TreeGrafter"/>
</dbReference>
<keyword evidence="7" id="KW-0812">Transmembrane</keyword>
<dbReference type="SUPFAM" id="SSF48264">
    <property type="entry name" value="Cytochrome P450"/>
    <property type="match status" value="1"/>
</dbReference>
<dbReference type="PROSITE" id="PS00086">
    <property type="entry name" value="CYTOCHROME_P450"/>
    <property type="match status" value="1"/>
</dbReference>
<evidence type="ECO:0000256" key="6">
    <source>
        <dbReference type="ARBA" id="ARBA00022617"/>
    </source>
</evidence>
<dbReference type="GO" id="GO:0005743">
    <property type="term" value="C:mitochondrial inner membrane"/>
    <property type="evidence" value="ECO:0007669"/>
    <property type="project" value="UniProtKB-SubCell"/>
</dbReference>
<dbReference type="Gene3D" id="3.40.50.300">
    <property type="entry name" value="P-loop containing nucleotide triphosphate hydrolases"/>
    <property type="match status" value="1"/>
</dbReference>
<keyword evidence="11" id="KW-0378">Hydrolase</keyword>
<evidence type="ECO:0000256" key="8">
    <source>
        <dbReference type="ARBA" id="ARBA00022723"/>
    </source>
</evidence>
<dbReference type="InterPro" id="IPR027417">
    <property type="entry name" value="P-loop_NTPase"/>
</dbReference>
<dbReference type="InterPro" id="IPR036396">
    <property type="entry name" value="Cyt_P450_sf"/>
</dbReference>
<evidence type="ECO:0000256" key="11">
    <source>
        <dbReference type="ARBA" id="ARBA00022801"/>
    </source>
</evidence>
<dbReference type="GO" id="GO:0020037">
    <property type="term" value="F:heme binding"/>
    <property type="evidence" value="ECO:0007669"/>
    <property type="project" value="InterPro"/>
</dbReference>
<dbReference type="InterPro" id="IPR002401">
    <property type="entry name" value="Cyt_P450_E_grp-I"/>
</dbReference>
<dbReference type="PRINTS" id="PR00385">
    <property type="entry name" value="P450"/>
</dbReference>
<dbReference type="InterPro" id="IPR003959">
    <property type="entry name" value="ATPase_AAA_core"/>
</dbReference>
<evidence type="ECO:0000256" key="12">
    <source>
        <dbReference type="ARBA" id="ARBA00022840"/>
    </source>
</evidence>
<dbReference type="Pfam" id="PF00004">
    <property type="entry name" value="AAA"/>
    <property type="match status" value="1"/>
</dbReference>
<evidence type="ECO:0000256" key="7">
    <source>
        <dbReference type="ARBA" id="ARBA00022692"/>
    </source>
</evidence>
<dbReference type="FunFam" id="3.40.50.300:FF:000768">
    <property type="entry name" value="Probable mitochondrial chaperone bcs1"/>
    <property type="match status" value="1"/>
</dbReference>
<dbReference type="GO" id="GO:0034650">
    <property type="term" value="P:cortisol metabolic process"/>
    <property type="evidence" value="ECO:0007669"/>
    <property type="project" value="TreeGrafter"/>
</dbReference>
<dbReference type="Gene3D" id="1.10.630.10">
    <property type="entry name" value="Cytochrome P450"/>
    <property type="match status" value="1"/>
</dbReference>
<dbReference type="Pfam" id="PF08740">
    <property type="entry name" value="BCS1_N"/>
    <property type="match status" value="1"/>
</dbReference>
<evidence type="ECO:0000256" key="16">
    <source>
        <dbReference type="ARBA" id="ARBA00023033"/>
    </source>
</evidence>